<dbReference type="CDD" id="cd07103">
    <property type="entry name" value="ALDH_F5_SSADH_GabD"/>
    <property type="match status" value="1"/>
</dbReference>
<keyword evidence="5" id="KW-1185">Reference proteome</keyword>
<sequence length="481" mass="50249">MTDAAPASYPQLAIHLDGAWLGSAGRKTFDVVNPATGAVLGAVPLADSDDLDRALAAAARGFGLWRKASADQRSAVLRGAALRLRERRESIAANATAEQGKTLAEARIEVEMAARLFEFYAEETFRLYGRALVRPTGQRALVVSEPVGPVAAFAPWNFPICNPARKLGAPIAAGCSVILKPAEEAPASAMAVLQALIDAGLPAGVAQLVFGVPDAVSRQLLASPVIRKVSFTGSVPVGRQLMEQAAATLKRSTMELGGHAPAIIFEDADIERAADILAASKFRNAGQVCISPTRFYVHEAVHDRFVAAFAQRIAVIRTGNGAHDGVTMGPMANARRPQAIGMLVEDAVAHGARLHAGGGPGEGPGFFWQPTLLTDVPMTARIMNDEPFGPVAITARFAGFDEVVSLANRLPFGLAAYAFTENGRRANLIADALEAGMVGINGTAVGGADAPFGGVKDSGHGSEDGPEGVMACRVIKTIHQL</sequence>
<dbReference type="PANTHER" id="PTHR43353">
    <property type="entry name" value="SUCCINATE-SEMIALDEHYDE DEHYDROGENASE, MITOCHONDRIAL"/>
    <property type="match status" value="1"/>
</dbReference>
<dbReference type="PANTHER" id="PTHR43353:SF5">
    <property type="entry name" value="SUCCINATE-SEMIALDEHYDE DEHYDROGENASE, MITOCHONDRIAL"/>
    <property type="match status" value="1"/>
</dbReference>
<comment type="caution">
    <text evidence="4">The sequence shown here is derived from an EMBL/GenBank/DDBJ whole genome shotgun (WGS) entry which is preliminary data.</text>
</comment>
<dbReference type="SUPFAM" id="SSF53720">
    <property type="entry name" value="ALDH-like"/>
    <property type="match status" value="1"/>
</dbReference>
<dbReference type="FunFam" id="3.40.605.10:FF:000007">
    <property type="entry name" value="NAD/NADP-dependent betaine aldehyde dehydrogenase"/>
    <property type="match status" value="1"/>
</dbReference>
<proteinExistence type="inferred from homology"/>
<gene>
    <name evidence="4" type="ORF">H7F53_14260</name>
</gene>
<feature type="domain" description="Aldehyde dehydrogenase" evidence="3">
    <location>
        <begin position="20"/>
        <end position="478"/>
    </location>
</feature>
<dbReference type="Pfam" id="PF00171">
    <property type="entry name" value="Aldedh"/>
    <property type="match status" value="1"/>
</dbReference>
<evidence type="ECO:0000313" key="5">
    <source>
        <dbReference type="Proteomes" id="UP000551327"/>
    </source>
</evidence>
<dbReference type="InterPro" id="IPR050740">
    <property type="entry name" value="Aldehyde_DH_Superfamily"/>
</dbReference>
<organism evidence="4 5">
    <name type="scientific">Novosphingobium piscinae</name>
    <dbReference type="NCBI Taxonomy" id="1507448"/>
    <lineage>
        <taxon>Bacteria</taxon>
        <taxon>Pseudomonadati</taxon>
        <taxon>Pseudomonadota</taxon>
        <taxon>Alphaproteobacteria</taxon>
        <taxon>Sphingomonadales</taxon>
        <taxon>Sphingomonadaceae</taxon>
        <taxon>Novosphingobium</taxon>
    </lineage>
</organism>
<dbReference type="Gene3D" id="3.40.309.10">
    <property type="entry name" value="Aldehyde Dehydrogenase, Chain A, domain 2"/>
    <property type="match status" value="1"/>
</dbReference>
<evidence type="ECO:0000313" key="4">
    <source>
        <dbReference type="EMBL" id="MBC2670314.1"/>
    </source>
</evidence>
<evidence type="ECO:0000256" key="2">
    <source>
        <dbReference type="ARBA" id="ARBA00023002"/>
    </source>
</evidence>
<accession>A0A7X1G0M1</accession>
<comment type="similarity">
    <text evidence="1">Belongs to the aldehyde dehydrogenase family.</text>
</comment>
<keyword evidence="2" id="KW-0560">Oxidoreductase</keyword>
<dbReference type="InterPro" id="IPR016161">
    <property type="entry name" value="Ald_DH/histidinol_DH"/>
</dbReference>
<dbReference type="AlphaFoldDB" id="A0A7X1G0M1"/>
<reference evidence="4 5" key="1">
    <citation type="submission" date="2020-08" db="EMBL/GenBank/DDBJ databases">
        <title>The genome sequence of type strain Novosphingobium piscinae KCTC 42194.</title>
        <authorList>
            <person name="Liu Y."/>
        </authorList>
    </citation>
    <scope>NUCLEOTIDE SEQUENCE [LARGE SCALE GENOMIC DNA]</scope>
    <source>
        <strain evidence="4 5">KCTC 42194</strain>
    </source>
</reference>
<dbReference type="InterPro" id="IPR015590">
    <property type="entry name" value="Aldehyde_DH_dom"/>
</dbReference>
<dbReference type="Gene3D" id="3.40.605.10">
    <property type="entry name" value="Aldehyde Dehydrogenase, Chain A, domain 1"/>
    <property type="match status" value="1"/>
</dbReference>
<dbReference type="InterPro" id="IPR016163">
    <property type="entry name" value="Ald_DH_C"/>
</dbReference>
<dbReference type="InterPro" id="IPR016162">
    <property type="entry name" value="Ald_DH_N"/>
</dbReference>
<name>A0A7X1G0M1_9SPHN</name>
<evidence type="ECO:0000256" key="1">
    <source>
        <dbReference type="ARBA" id="ARBA00009986"/>
    </source>
</evidence>
<dbReference type="GO" id="GO:0009450">
    <property type="term" value="P:gamma-aminobutyric acid catabolic process"/>
    <property type="evidence" value="ECO:0007669"/>
    <property type="project" value="TreeGrafter"/>
</dbReference>
<dbReference type="Proteomes" id="UP000551327">
    <property type="component" value="Unassembled WGS sequence"/>
</dbReference>
<evidence type="ECO:0000259" key="3">
    <source>
        <dbReference type="Pfam" id="PF00171"/>
    </source>
</evidence>
<dbReference type="FunFam" id="3.40.309.10:FF:000009">
    <property type="entry name" value="Aldehyde dehydrogenase A"/>
    <property type="match status" value="1"/>
</dbReference>
<dbReference type="RefSeq" id="WP_185680176.1">
    <property type="nucleotide sequence ID" value="NZ_JACLAX010000017.1"/>
</dbReference>
<dbReference type="EMBL" id="JACLAX010000017">
    <property type="protein sequence ID" value="MBC2670314.1"/>
    <property type="molecule type" value="Genomic_DNA"/>
</dbReference>
<protein>
    <submittedName>
        <fullName evidence="4">NAD-dependent succinate-semialdehyde dehydrogenase</fullName>
    </submittedName>
</protein>
<dbReference type="GO" id="GO:0004777">
    <property type="term" value="F:succinate-semialdehyde dehydrogenase (NAD+) activity"/>
    <property type="evidence" value="ECO:0007669"/>
    <property type="project" value="TreeGrafter"/>
</dbReference>